<sequence>MLIRVVLTYLIFTASSFAIVGGELVGAKDYESVVALVRRGKAFCTGVALSQNHILTAAHCLESKKAHTIKVYTGAGKDLSNTRDYKLNAQYSVKKAFIHPSVKFQFPGGPIENLADVRTVDLAILELWNPLRIPRYYSLLTNPVDVYNYLRPGNLTTAVGYGYTGELGFLPYEEIHDDVSYGQKRKAQIPVYGTSFNYLDMRNKETDTCYVDSGGPIFVDVNGKRKIAAIVSASLGFCAEGKYATLYALTYHAACWINDVAGVEDEFTDSLCDREYRIESKCFHLKDEDEILRCANGISNDFLSQFIE</sequence>
<dbReference type="PROSITE" id="PS50240">
    <property type="entry name" value="TRYPSIN_DOM"/>
    <property type="match status" value="1"/>
</dbReference>
<evidence type="ECO:0000313" key="5">
    <source>
        <dbReference type="Proteomes" id="UP000443582"/>
    </source>
</evidence>
<evidence type="ECO:0000313" key="4">
    <source>
        <dbReference type="EMBL" id="RZF21889.1"/>
    </source>
</evidence>
<organism evidence="4 5">
    <name type="scientific">Halobacteriovorax vibrionivorans</name>
    <dbReference type="NCBI Taxonomy" id="2152716"/>
    <lineage>
        <taxon>Bacteria</taxon>
        <taxon>Pseudomonadati</taxon>
        <taxon>Bdellovibrionota</taxon>
        <taxon>Bacteriovoracia</taxon>
        <taxon>Bacteriovoracales</taxon>
        <taxon>Halobacteriovoraceae</taxon>
        <taxon>Halobacteriovorax</taxon>
    </lineage>
</organism>
<dbReference type="SUPFAM" id="SSF50494">
    <property type="entry name" value="Trypsin-like serine proteases"/>
    <property type="match status" value="1"/>
</dbReference>
<proteinExistence type="inferred from homology"/>
<reference evidence="5" key="1">
    <citation type="journal article" date="2019" name="Int. J. Syst. Evol. Microbiol.">
        <title>Halobacteriovorax valvorus sp. nov., a novel prokaryotic predator isolated from coastal seawater of China.</title>
        <authorList>
            <person name="Chen M.-X."/>
        </authorList>
    </citation>
    <scope>NUCLEOTIDE SEQUENCE [LARGE SCALE GENOMIC DNA]</scope>
    <source>
        <strain evidence="5">BL9</strain>
    </source>
</reference>
<comment type="similarity">
    <text evidence="1">Belongs to the peptidase S1 family.</text>
</comment>
<protein>
    <submittedName>
        <fullName evidence="4">Trypsin-like serine protease</fullName>
    </submittedName>
</protein>
<dbReference type="RefSeq" id="WP_115361739.1">
    <property type="nucleotide sequence ID" value="NZ_QDKL01000002.1"/>
</dbReference>
<dbReference type="Pfam" id="PF00089">
    <property type="entry name" value="Trypsin"/>
    <property type="match status" value="1"/>
</dbReference>
<evidence type="ECO:0000256" key="2">
    <source>
        <dbReference type="ARBA" id="ARBA00023157"/>
    </source>
</evidence>
<dbReference type="PANTHER" id="PTHR24276">
    <property type="entry name" value="POLYSERASE-RELATED"/>
    <property type="match status" value="1"/>
</dbReference>
<dbReference type="InterPro" id="IPR001254">
    <property type="entry name" value="Trypsin_dom"/>
</dbReference>
<dbReference type="PANTHER" id="PTHR24276:SF98">
    <property type="entry name" value="FI18310P1-RELATED"/>
    <property type="match status" value="1"/>
</dbReference>
<dbReference type="Gene3D" id="2.40.10.10">
    <property type="entry name" value="Trypsin-like serine proteases"/>
    <property type="match status" value="1"/>
</dbReference>
<gene>
    <name evidence="4" type="ORF">DAY19_09370</name>
</gene>
<evidence type="ECO:0000256" key="1">
    <source>
        <dbReference type="ARBA" id="ARBA00007664"/>
    </source>
</evidence>
<name>A0ABY0IH93_9BACT</name>
<dbReference type="PROSITE" id="PS00134">
    <property type="entry name" value="TRYPSIN_HIS"/>
    <property type="match status" value="1"/>
</dbReference>
<evidence type="ECO:0000259" key="3">
    <source>
        <dbReference type="PROSITE" id="PS50240"/>
    </source>
</evidence>
<dbReference type="Proteomes" id="UP000443582">
    <property type="component" value="Unassembled WGS sequence"/>
</dbReference>
<dbReference type="InterPro" id="IPR018114">
    <property type="entry name" value="TRYPSIN_HIS"/>
</dbReference>
<dbReference type="InterPro" id="IPR009003">
    <property type="entry name" value="Peptidase_S1_PA"/>
</dbReference>
<dbReference type="EMBL" id="QDKL01000002">
    <property type="protein sequence ID" value="RZF21889.1"/>
    <property type="molecule type" value="Genomic_DNA"/>
</dbReference>
<dbReference type="SMART" id="SM00020">
    <property type="entry name" value="Tryp_SPc"/>
    <property type="match status" value="1"/>
</dbReference>
<dbReference type="InterPro" id="IPR001314">
    <property type="entry name" value="Peptidase_S1A"/>
</dbReference>
<feature type="domain" description="Peptidase S1" evidence="3">
    <location>
        <begin position="19"/>
        <end position="262"/>
    </location>
</feature>
<comment type="caution">
    <text evidence="4">The sequence shown here is derived from an EMBL/GenBank/DDBJ whole genome shotgun (WGS) entry which is preliminary data.</text>
</comment>
<keyword evidence="5" id="KW-1185">Reference proteome</keyword>
<accession>A0ABY0IH93</accession>
<dbReference type="InterPro" id="IPR043504">
    <property type="entry name" value="Peptidase_S1_PA_chymotrypsin"/>
</dbReference>
<dbReference type="InterPro" id="IPR050430">
    <property type="entry name" value="Peptidase_S1"/>
</dbReference>
<dbReference type="PRINTS" id="PR00722">
    <property type="entry name" value="CHYMOTRYPSIN"/>
</dbReference>
<keyword evidence="2" id="KW-1015">Disulfide bond</keyword>